<evidence type="ECO:0000256" key="6">
    <source>
        <dbReference type="SAM" id="MobiDB-lite"/>
    </source>
</evidence>
<dbReference type="InterPro" id="IPR031633">
    <property type="entry name" value="SLD5_C"/>
</dbReference>
<evidence type="ECO:0000256" key="1">
    <source>
        <dbReference type="ARBA" id="ARBA00004123"/>
    </source>
</evidence>
<keyword evidence="4" id="KW-0235">DNA replication</keyword>
<gene>
    <name evidence="9" type="ORF">DFJ43DRAFT_1057303</name>
</gene>
<protein>
    <recommendedName>
        <fullName evidence="3">DNA replication complex GINS protein SLD5</fullName>
    </recommendedName>
</protein>
<evidence type="ECO:0000256" key="4">
    <source>
        <dbReference type="ARBA" id="ARBA00022705"/>
    </source>
</evidence>
<evidence type="ECO:0000259" key="7">
    <source>
        <dbReference type="Pfam" id="PF05916"/>
    </source>
</evidence>
<comment type="similarity">
    <text evidence="2">Belongs to the GINS4/SLD5 family.</text>
</comment>
<dbReference type="SUPFAM" id="SSF158573">
    <property type="entry name" value="GINS helical bundle-like"/>
    <property type="match status" value="1"/>
</dbReference>
<dbReference type="EMBL" id="JANVFO010000009">
    <property type="protein sequence ID" value="KAJ3735398.1"/>
    <property type="molecule type" value="Genomic_DNA"/>
</dbReference>
<dbReference type="GO" id="GO:0000727">
    <property type="term" value="P:double-strand break repair via break-induced replication"/>
    <property type="evidence" value="ECO:0007669"/>
    <property type="project" value="TreeGrafter"/>
</dbReference>
<dbReference type="SUPFAM" id="SSF160059">
    <property type="entry name" value="PriA/YqbF domain"/>
    <property type="match status" value="1"/>
</dbReference>
<dbReference type="GO" id="GO:0000811">
    <property type="term" value="C:GINS complex"/>
    <property type="evidence" value="ECO:0007669"/>
    <property type="project" value="TreeGrafter"/>
</dbReference>
<keyword evidence="10" id="KW-1185">Reference proteome</keyword>
<dbReference type="Pfam" id="PF16922">
    <property type="entry name" value="SLD5_C"/>
    <property type="match status" value="1"/>
</dbReference>
<dbReference type="PANTHER" id="PTHR21206:SF0">
    <property type="entry name" value="DNA REPLICATION COMPLEX GINS PROTEIN SLD5"/>
    <property type="match status" value="1"/>
</dbReference>
<sequence length="275" mass="31465">MSRSSVSAMNWEAQFKSDTSTLIQSGKNGKSRTGALALDSDNEDQDITMASASESDSARARPVSVAPELYIQDDESPLSQLTKHWMNERHAPDILPAQEELLASLLDHIRRQSEAVQLLRGEPSASEEEHIRIMLVQMEVERVKFIVRSYVRTRLFKIEKFARFIMTDATIQTRITTAERAHASRHAHLTDRHFHNSVLQSLPETQSHLDDTPIFMPPMITKPDESRPVFVHALRDCPPIRFHEDLTLEMKRGHISLMPFSFIEQLLLRGYVELI</sequence>
<name>A0AA38JYT6_9AGAR</name>
<dbReference type="Proteomes" id="UP001176059">
    <property type="component" value="Unassembled WGS sequence"/>
</dbReference>
<feature type="domain" description="DNA replication complex GINS protein SLD5 C-terminal" evidence="8">
    <location>
        <begin position="223"/>
        <end position="275"/>
    </location>
</feature>
<comment type="caution">
    <text evidence="9">The sequence shown here is derived from an EMBL/GenBank/DDBJ whole genome shotgun (WGS) entry which is preliminary data.</text>
</comment>
<feature type="compositionally biased region" description="Polar residues" evidence="6">
    <location>
        <begin position="17"/>
        <end position="28"/>
    </location>
</feature>
<dbReference type="InterPro" id="IPR036224">
    <property type="entry name" value="GINS_bundle-like_dom_sf"/>
</dbReference>
<reference evidence="9" key="2">
    <citation type="journal article" date="2023" name="Proc. Natl. Acad. Sci. U.S.A.">
        <title>A global phylogenomic analysis of the shiitake genus Lentinula.</title>
        <authorList>
            <person name="Sierra-Patev S."/>
            <person name="Min B."/>
            <person name="Naranjo-Ortiz M."/>
            <person name="Looney B."/>
            <person name="Konkel Z."/>
            <person name="Slot J.C."/>
            <person name="Sakamoto Y."/>
            <person name="Steenwyk J.L."/>
            <person name="Rokas A."/>
            <person name="Carro J."/>
            <person name="Camarero S."/>
            <person name="Ferreira P."/>
            <person name="Molpeceres G."/>
            <person name="Ruiz-Duenas F.J."/>
            <person name="Serrano A."/>
            <person name="Henrissat B."/>
            <person name="Drula E."/>
            <person name="Hughes K.W."/>
            <person name="Mata J.L."/>
            <person name="Ishikawa N.K."/>
            <person name="Vargas-Isla R."/>
            <person name="Ushijima S."/>
            <person name="Smith C.A."/>
            <person name="Donoghue J."/>
            <person name="Ahrendt S."/>
            <person name="Andreopoulos W."/>
            <person name="He G."/>
            <person name="LaButti K."/>
            <person name="Lipzen A."/>
            <person name="Ng V."/>
            <person name="Riley R."/>
            <person name="Sandor L."/>
            <person name="Barry K."/>
            <person name="Martinez A.T."/>
            <person name="Xiao Y."/>
            <person name="Gibbons J.G."/>
            <person name="Terashima K."/>
            <person name="Grigoriev I.V."/>
            <person name="Hibbett D."/>
        </authorList>
    </citation>
    <scope>NUCLEOTIDE SEQUENCE</scope>
    <source>
        <strain evidence="9">ET3784</strain>
    </source>
</reference>
<dbReference type="GO" id="GO:0006261">
    <property type="term" value="P:DNA-templated DNA replication"/>
    <property type="evidence" value="ECO:0007669"/>
    <property type="project" value="InterPro"/>
</dbReference>
<evidence type="ECO:0000313" key="9">
    <source>
        <dbReference type="EMBL" id="KAJ3735398.1"/>
    </source>
</evidence>
<dbReference type="CDD" id="cd11711">
    <property type="entry name" value="GINS_A_Sld5"/>
    <property type="match status" value="1"/>
</dbReference>
<evidence type="ECO:0000256" key="3">
    <source>
        <dbReference type="ARBA" id="ARBA00014804"/>
    </source>
</evidence>
<evidence type="ECO:0000256" key="2">
    <source>
        <dbReference type="ARBA" id="ARBA00008187"/>
    </source>
</evidence>
<evidence type="ECO:0000256" key="5">
    <source>
        <dbReference type="ARBA" id="ARBA00023242"/>
    </source>
</evidence>
<dbReference type="InterPro" id="IPR021151">
    <property type="entry name" value="GINS_A"/>
</dbReference>
<dbReference type="AlphaFoldDB" id="A0AA38JYT6"/>
<accession>A0AA38JYT6</accession>
<reference evidence="9" key="1">
    <citation type="submission" date="2022-08" db="EMBL/GenBank/DDBJ databases">
        <authorList>
            <consortium name="DOE Joint Genome Institute"/>
            <person name="Min B."/>
            <person name="Sierra-Patev S."/>
            <person name="Naranjo-Ortiz M."/>
            <person name="Looney B."/>
            <person name="Konkel Z."/>
            <person name="Slot J.C."/>
            <person name="Sakamoto Y."/>
            <person name="Steenwyk J.L."/>
            <person name="Rokas A."/>
            <person name="Carro J."/>
            <person name="Camarero S."/>
            <person name="Ferreira P."/>
            <person name="Molpeceres G."/>
            <person name="Ruiz-duenas F.J."/>
            <person name="Serrano A."/>
            <person name="Henrissat B."/>
            <person name="Drula E."/>
            <person name="Hughes K.W."/>
            <person name="Mata J.L."/>
            <person name="Ishikawa N.K."/>
            <person name="Vargas-Isla R."/>
            <person name="Ushijima S."/>
            <person name="Smith C.A."/>
            <person name="Ahrendt S."/>
            <person name="Andreopoulos W."/>
            <person name="He G."/>
            <person name="LaButti K."/>
            <person name="Lipzen A."/>
            <person name="Ng V."/>
            <person name="Riley R."/>
            <person name="Sandor L."/>
            <person name="Barry K."/>
            <person name="Martinez A.T."/>
            <person name="Xiao Y."/>
            <person name="Gibbons J.G."/>
            <person name="Terashima K."/>
            <person name="Hibbett D.S."/>
            <person name="Grigoriev I.V."/>
        </authorList>
    </citation>
    <scope>NUCLEOTIDE SEQUENCE</scope>
    <source>
        <strain evidence="9">ET3784</strain>
    </source>
</reference>
<comment type="subcellular location">
    <subcellularLocation>
        <location evidence="1">Nucleus</location>
    </subcellularLocation>
</comment>
<dbReference type="Pfam" id="PF05916">
    <property type="entry name" value="Sld5"/>
    <property type="match status" value="1"/>
</dbReference>
<dbReference type="CDD" id="cd21692">
    <property type="entry name" value="GINS_B_Sld5"/>
    <property type="match status" value="1"/>
</dbReference>
<dbReference type="InterPro" id="IPR008591">
    <property type="entry name" value="GINS_Sld5"/>
</dbReference>
<organism evidence="9 10">
    <name type="scientific">Lentinula guzmanii</name>
    <dbReference type="NCBI Taxonomy" id="2804957"/>
    <lineage>
        <taxon>Eukaryota</taxon>
        <taxon>Fungi</taxon>
        <taxon>Dikarya</taxon>
        <taxon>Basidiomycota</taxon>
        <taxon>Agaricomycotina</taxon>
        <taxon>Agaricomycetes</taxon>
        <taxon>Agaricomycetidae</taxon>
        <taxon>Agaricales</taxon>
        <taxon>Marasmiineae</taxon>
        <taxon>Omphalotaceae</taxon>
        <taxon>Lentinula</taxon>
    </lineage>
</organism>
<dbReference type="PANTHER" id="PTHR21206">
    <property type="entry name" value="SLD5 PROTEIN"/>
    <property type="match status" value="1"/>
</dbReference>
<feature type="domain" description="GINS subunit" evidence="7">
    <location>
        <begin position="129"/>
        <end position="196"/>
    </location>
</feature>
<keyword evidence="5" id="KW-0539">Nucleus</keyword>
<feature type="region of interest" description="Disordered" evidence="6">
    <location>
        <begin position="17"/>
        <end position="45"/>
    </location>
</feature>
<evidence type="ECO:0000313" key="10">
    <source>
        <dbReference type="Proteomes" id="UP001176059"/>
    </source>
</evidence>
<evidence type="ECO:0000259" key="8">
    <source>
        <dbReference type="Pfam" id="PF16922"/>
    </source>
</evidence>
<dbReference type="InterPro" id="IPR038749">
    <property type="entry name" value="Sld5_GINS_A"/>
</dbReference>
<dbReference type="Gene3D" id="1.20.58.1030">
    <property type="match status" value="1"/>
</dbReference>
<proteinExistence type="inferred from homology"/>